<dbReference type="KEGG" id="nnu:104600568"/>
<dbReference type="Gene3D" id="1.25.40.20">
    <property type="entry name" value="Ankyrin repeat-containing domain"/>
    <property type="match status" value="1"/>
</dbReference>
<dbReference type="eggNOG" id="KOG0504">
    <property type="taxonomic scope" value="Eukaryota"/>
</dbReference>
<dbReference type="Pfam" id="PF00023">
    <property type="entry name" value="Ank"/>
    <property type="match status" value="1"/>
</dbReference>
<dbReference type="SUPFAM" id="SSF48403">
    <property type="entry name" value="Ankyrin repeat"/>
    <property type="match status" value="1"/>
</dbReference>
<evidence type="ECO:0000313" key="1">
    <source>
        <dbReference type="Proteomes" id="UP000189703"/>
    </source>
</evidence>
<evidence type="ECO:0000313" key="2">
    <source>
        <dbReference type="RefSeq" id="XP_010261900.1"/>
    </source>
</evidence>
<reference evidence="2" key="1">
    <citation type="submission" date="2025-08" db="UniProtKB">
        <authorList>
            <consortium name="RefSeq"/>
        </authorList>
    </citation>
    <scope>IDENTIFICATION</scope>
</reference>
<dbReference type="GeneID" id="104600568"/>
<dbReference type="PANTHER" id="PTHR47303:SF1">
    <property type="entry name" value="NF-KAPPA-B INHIBITOR BETA"/>
    <property type="match status" value="1"/>
</dbReference>
<organism evidence="1 2">
    <name type="scientific">Nelumbo nucifera</name>
    <name type="common">Sacred lotus</name>
    <dbReference type="NCBI Taxonomy" id="4432"/>
    <lineage>
        <taxon>Eukaryota</taxon>
        <taxon>Viridiplantae</taxon>
        <taxon>Streptophyta</taxon>
        <taxon>Embryophyta</taxon>
        <taxon>Tracheophyta</taxon>
        <taxon>Spermatophyta</taxon>
        <taxon>Magnoliopsida</taxon>
        <taxon>Proteales</taxon>
        <taxon>Nelumbonaceae</taxon>
        <taxon>Nelumbo</taxon>
    </lineage>
</organism>
<gene>
    <name evidence="2" type="primary">LOC104600568</name>
</gene>
<accession>A0A1U8A9N8</accession>
<dbReference type="InterPro" id="IPR036770">
    <property type="entry name" value="Ankyrin_rpt-contain_sf"/>
</dbReference>
<protein>
    <submittedName>
        <fullName evidence="2">Uncharacterized protein LOC104600568</fullName>
    </submittedName>
</protein>
<dbReference type="RefSeq" id="XP_010261900.1">
    <property type="nucleotide sequence ID" value="XM_010263598.2"/>
</dbReference>
<keyword evidence="1" id="KW-1185">Reference proteome</keyword>
<proteinExistence type="predicted"/>
<dbReference type="InterPro" id="IPR002110">
    <property type="entry name" value="Ankyrin_rpt"/>
</dbReference>
<dbReference type="AlphaFoldDB" id="A0A1U8A9N8"/>
<name>A0A1U8A9N8_NELNU</name>
<dbReference type="OrthoDB" id="1925304at2759"/>
<dbReference type="STRING" id="4432.A0A1U8A9N8"/>
<dbReference type="PANTHER" id="PTHR47303">
    <property type="match status" value="1"/>
</dbReference>
<dbReference type="OMA" id="AMIMGSM"/>
<dbReference type="SMART" id="SM00248">
    <property type="entry name" value="ANK"/>
    <property type="match status" value="3"/>
</dbReference>
<sequence length="150" mass="16214">MAASLTEQHNRVQSSTGTAQSTATVKDPAYYAPLHRTINEGDWNAVEEFFKSNSDAKIVSISDRSETALHLAVFAGNGKMVEKLVDVMPAEALELKESSGRTAFAYAALAGDVRAAMAMVRKNPELPQIRSNIGMSPIAFAALNRQKDMV</sequence>
<dbReference type="Proteomes" id="UP000189703">
    <property type="component" value="Unplaced"/>
</dbReference>